<dbReference type="InterPro" id="IPR000868">
    <property type="entry name" value="Isochorismatase-like_dom"/>
</dbReference>
<sequence>MRNIKFEPESSALLIIDMQRYFLEKNSHAFLSDGVKIIKGIKRLQGIFLERNLPVIFTRHINNEENVGMMMKWWGEIIKEEDPLSEISGEFDLNGSIVLKKSQYDAFYNTELEKILKERRIRQVVITGVMTNLCCETTARSAFVRGFEVFFTIDGTATDYKRYHKYTIENLSRGFAVIITLNDIISMMNYEKR</sequence>
<dbReference type="SUPFAM" id="SSF52499">
    <property type="entry name" value="Isochorismatase-like hydrolases"/>
    <property type="match status" value="1"/>
</dbReference>
<proteinExistence type="predicted"/>
<name>A0A7C4U6L4_UNCW3</name>
<organism evidence="3">
    <name type="scientific">candidate division WOR-3 bacterium</name>
    <dbReference type="NCBI Taxonomy" id="2052148"/>
    <lineage>
        <taxon>Bacteria</taxon>
        <taxon>Bacteria division WOR-3</taxon>
    </lineage>
</organism>
<dbReference type="Gene3D" id="3.40.50.850">
    <property type="entry name" value="Isochorismatase-like"/>
    <property type="match status" value="1"/>
</dbReference>
<protein>
    <submittedName>
        <fullName evidence="3">Isochorismatase family protein</fullName>
    </submittedName>
</protein>
<accession>A0A7C4U6L4</accession>
<dbReference type="Pfam" id="PF00857">
    <property type="entry name" value="Isochorismatase"/>
    <property type="match status" value="1"/>
</dbReference>
<dbReference type="GO" id="GO:0016787">
    <property type="term" value="F:hydrolase activity"/>
    <property type="evidence" value="ECO:0007669"/>
    <property type="project" value="UniProtKB-KW"/>
</dbReference>
<evidence type="ECO:0000313" key="3">
    <source>
        <dbReference type="EMBL" id="HGW91393.1"/>
    </source>
</evidence>
<evidence type="ECO:0000256" key="1">
    <source>
        <dbReference type="ARBA" id="ARBA00022801"/>
    </source>
</evidence>
<dbReference type="PANTHER" id="PTHR43540:SF6">
    <property type="entry name" value="ISOCHORISMATASE-LIKE DOMAIN-CONTAINING PROTEIN"/>
    <property type="match status" value="1"/>
</dbReference>
<comment type="caution">
    <text evidence="3">The sequence shown here is derived from an EMBL/GenBank/DDBJ whole genome shotgun (WGS) entry which is preliminary data.</text>
</comment>
<dbReference type="PANTHER" id="PTHR43540">
    <property type="entry name" value="PEROXYUREIDOACRYLATE/UREIDOACRYLATE AMIDOHYDROLASE-RELATED"/>
    <property type="match status" value="1"/>
</dbReference>
<dbReference type="InterPro" id="IPR050272">
    <property type="entry name" value="Isochorismatase-like_hydrls"/>
</dbReference>
<reference evidence="3" key="1">
    <citation type="journal article" date="2020" name="mSystems">
        <title>Genome- and Community-Level Interaction Insights into Carbon Utilization and Element Cycling Functions of Hydrothermarchaeota in Hydrothermal Sediment.</title>
        <authorList>
            <person name="Zhou Z."/>
            <person name="Liu Y."/>
            <person name="Xu W."/>
            <person name="Pan J."/>
            <person name="Luo Z.H."/>
            <person name="Li M."/>
        </authorList>
    </citation>
    <scope>NUCLEOTIDE SEQUENCE [LARGE SCALE GENOMIC DNA]</scope>
    <source>
        <strain evidence="3">SpSt-780</strain>
    </source>
</reference>
<dbReference type="AlphaFoldDB" id="A0A7C4U6L4"/>
<evidence type="ECO:0000259" key="2">
    <source>
        <dbReference type="Pfam" id="PF00857"/>
    </source>
</evidence>
<dbReference type="InterPro" id="IPR036380">
    <property type="entry name" value="Isochorismatase-like_sf"/>
</dbReference>
<dbReference type="EMBL" id="DTHG01000028">
    <property type="protein sequence ID" value="HGW91393.1"/>
    <property type="molecule type" value="Genomic_DNA"/>
</dbReference>
<gene>
    <name evidence="3" type="ORF">ENV67_02475</name>
</gene>
<keyword evidence="1" id="KW-0378">Hydrolase</keyword>
<dbReference type="CDD" id="cd00431">
    <property type="entry name" value="cysteine_hydrolases"/>
    <property type="match status" value="1"/>
</dbReference>
<feature type="domain" description="Isochorismatase-like" evidence="2">
    <location>
        <begin position="11"/>
        <end position="182"/>
    </location>
</feature>